<dbReference type="PANTHER" id="PTHR10624:SF9">
    <property type="entry name" value="LY6_PLAUR DOMAIN-CONTAINING PROTEIN 5"/>
    <property type="match status" value="1"/>
</dbReference>
<dbReference type="KEGG" id="csyr:103271556"/>
<name>A0A3Q0EI17_CARSF</name>
<feature type="domain" description="UPAR/Ly6" evidence="8">
    <location>
        <begin position="53"/>
        <end position="92"/>
    </location>
</feature>
<dbReference type="STRING" id="1868482.ENSTSYP00000032935"/>
<keyword evidence="7" id="KW-0449">Lipoprotein</keyword>
<keyword evidence="6" id="KW-0325">Glycoprotein</keyword>
<gene>
    <name evidence="10" type="primary">LYPD5</name>
</gene>
<dbReference type="Proteomes" id="UP000189704">
    <property type="component" value="Unplaced"/>
</dbReference>
<sequence length="128" mass="13824">YRSPVTLVRKGCWTGPSSGEMQSNEEALPPDYSLVRGCSRDLCNTDLMTGNFSIPVYIRTCHRPSCTTMGTTSPWTAIDLQGSCCEGQFCNGDSVTQDFTTASATTPPRAPQVVTLLLAVLLLVWLSA</sequence>
<evidence type="ECO:0000259" key="8">
    <source>
        <dbReference type="Pfam" id="PF00021"/>
    </source>
</evidence>
<keyword evidence="2" id="KW-1003">Cell membrane</keyword>
<evidence type="ECO:0000256" key="3">
    <source>
        <dbReference type="ARBA" id="ARBA00022622"/>
    </source>
</evidence>
<accession>A0A3Q0EI17</accession>
<keyword evidence="9" id="KW-1185">Reference proteome</keyword>
<keyword evidence="3" id="KW-0336">GPI-anchor</keyword>
<evidence type="ECO:0000256" key="6">
    <source>
        <dbReference type="ARBA" id="ARBA00023180"/>
    </source>
</evidence>
<dbReference type="CTD" id="284348"/>
<evidence type="ECO:0000256" key="2">
    <source>
        <dbReference type="ARBA" id="ARBA00022475"/>
    </source>
</evidence>
<dbReference type="AlphaFoldDB" id="A0A3Q0EI17"/>
<dbReference type="GO" id="GO:0098552">
    <property type="term" value="C:side of membrane"/>
    <property type="evidence" value="ECO:0007669"/>
    <property type="project" value="UniProtKB-KW"/>
</dbReference>
<evidence type="ECO:0000256" key="5">
    <source>
        <dbReference type="ARBA" id="ARBA00023136"/>
    </source>
</evidence>
<organism evidence="9 10">
    <name type="scientific">Carlito syrichta</name>
    <name type="common">Philippine tarsier</name>
    <name type="synonym">Tarsius syrichta</name>
    <dbReference type="NCBI Taxonomy" id="1868482"/>
    <lineage>
        <taxon>Eukaryota</taxon>
        <taxon>Metazoa</taxon>
        <taxon>Chordata</taxon>
        <taxon>Craniata</taxon>
        <taxon>Vertebrata</taxon>
        <taxon>Euteleostomi</taxon>
        <taxon>Mammalia</taxon>
        <taxon>Eutheria</taxon>
        <taxon>Euarchontoglires</taxon>
        <taxon>Primates</taxon>
        <taxon>Haplorrhini</taxon>
        <taxon>Tarsiiformes</taxon>
        <taxon>Tarsiidae</taxon>
        <taxon>Carlito</taxon>
    </lineage>
</organism>
<proteinExistence type="predicted"/>
<evidence type="ECO:0000256" key="4">
    <source>
        <dbReference type="ARBA" id="ARBA00022729"/>
    </source>
</evidence>
<dbReference type="PANTHER" id="PTHR10624">
    <property type="entry name" value="UROKINASE PLASMINOGEN ACTIVATOR SURFACE RECEPTOR-RELATED"/>
    <property type="match status" value="1"/>
</dbReference>
<reference evidence="10" key="1">
    <citation type="submission" date="2025-08" db="UniProtKB">
        <authorList>
            <consortium name="RefSeq"/>
        </authorList>
    </citation>
    <scope>IDENTIFICATION</scope>
</reference>
<dbReference type="Pfam" id="PF00021">
    <property type="entry name" value="UPAR_LY6"/>
    <property type="match status" value="1"/>
</dbReference>
<evidence type="ECO:0000313" key="10">
    <source>
        <dbReference type="RefSeq" id="XP_021573723.1"/>
    </source>
</evidence>
<dbReference type="InterPro" id="IPR016054">
    <property type="entry name" value="LY6_UPA_recep-like"/>
</dbReference>
<evidence type="ECO:0000313" key="9">
    <source>
        <dbReference type="Proteomes" id="UP000189704"/>
    </source>
</evidence>
<dbReference type="GO" id="GO:0005886">
    <property type="term" value="C:plasma membrane"/>
    <property type="evidence" value="ECO:0007669"/>
    <property type="project" value="UniProtKB-SubCell"/>
</dbReference>
<comment type="subcellular location">
    <subcellularLocation>
        <location evidence="1">Cell membrane</location>
        <topology evidence="1">Lipid-anchor</topology>
        <topology evidence="1">GPI-anchor</topology>
    </subcellularLocation>
</comment>
<evidence type="ECO:0000256" key="1">
    <source>
        <dbReference type="ARBA" id="ARBA00004609"/>
    </source>
</evidence>
<keyword evidence="5" id="KW-0472">Membrane</keyword>
<feature type="non-terminal residue" evidence="10">
    <location>
        <position position="1"/>
    </location>
</feature>
<keyword evidence="4" id="KW-0732">Signal</keyword>
<dbReference type="OrthoDB" id="9445109at2759"/>
<evidence type="ECO:0000256" key="7">
    <source>
        <dbReference type="ARBA" id="ARBA00023288"/>
    </source>
</evidence>
<protein>
    <submittedName>
        <fullName evidence="10">Ly6/PLAUR domain-containing protein 5</fullName>
    </submittedName>
</protein>
<dbReference type="GeneID" id="103271556"/>
<dbReference type="RefSeq" id="XP_021573723.1">
    <property type="nucleotide sequence ID" value="XM_021718048.1"/>
</dbReference>